<evidence type="ECO:0000256" key="10">
    <source>
        <dbReference type="SAM" id="MobiDB-lite"/>
    </source>
</evidence>
<comment type="subcellular location">
    <subcellularLocation>
        <location evidence="1">Nucleus</location>
    </subcellularLocation>
</comment>
<evidence type="ECO:0000256" key="4">
    <source>
        <dbReference type="ARBA" id="ARBA00022771"/>
    </source>
</evidence>
<proteinExistence type="predicted"/>
<organism evidence="12 13">
    <name type="scientific">Platanthera guangdongensis</name>
    <dbReference type="NCBI Taxonomy" id="2320717"/>
    <lineage>
        <taxon>Eukaryota</taxon>
        <taxon>Viridiplantae</taxon>
        <taxon>Streptophyta</taxon>
        <taxon>Embryophyta</taxon>
        <taxon>Tracheophyta</taxon>
        <taxon>Spermatophyta</taxon>
        <taxon>Magnoliopsida</taxon>
        <taxon>Liliopsida</taxon>
        <taxon>Asparagales</taxon>
        <taxon>Orchidaceae</taxon>
        <taxon>Orchidoideae</taxon>
        <taxon>Orchideae</taxon>
        <taxon>Orchidinae</taxon>
        <taxon>Platanthera</taxon>
    </lineage>
</organism>
<evidence type="ECO:0000256" key="3">
    <source>
        <dbReference type="ARBA" id="ARBA00022737"/>
    </source>
</evidence>
<keyword evidence="5" id="KW-0862">Zinc</keyword>
<feature type="domain" description="B box-type" evidence="11">
    <location>
        <begin position="1"/>
        <end position="47"/>
    </location>
</feature>
<keyword evidence="8" id="KW-0539">Nucleus</keyword>
<dbReference type="InterPro" id="IPR051979">
    <property type="entry name" value="B-box_zinc_finger"/>
</dbReference>
<dbReference type="PANTHER" id="PTHR31832">
    <property type="entry name" value="B-BOX ZINC FINGER PROTEIN 22"/>
    <property type="match status" value="1"/>
</dbReference>
<keyword evidence="2" id="KW-0479">Metal-binding</keyword>
<evidence type="ECO:0000313" key="12">
    <source>
        <dbReference type="EMBL" id="KAK8970553.1"/>
    </source>
</evidence>
<evidence type="ECO:0000256" key="7">
    <source>
        <dbReference type="ARBA" id="ARBA00023163"/>
    </source>
</evidence>
<evidence type="ECO:0000313" key="13">
    <source>
        <dbReference type="Proteomes" id="UP001412067"/>
    </source>
</evidence>
<keyword evidence="6" id="KW-0805">Transcription regulation</keyword>
<evidence type="ECO:0000259" key="11">
    <source>
        <dbReference type="PROSITE" id="PS50119"/>
    </source>
</evidence>
<sequence>MKIQCNACEAAEAKVLCCADEAALCLECDEKVHTANKLAGKHQRLPLLSGSSSSSSRLPTCDICQEFSGYFFCLEDRAILCRNCDVAVHTTNPCVSIHQRFLFTGVRVGLESTGSVPSVPKEQTSSTKDVPEPSPKQPKSSPLALSYTDDMHDFFSSIEVAKDRSMGGPLRTFFGGAPMDERIDEYPLEEFFRFSDFNQSYGFTDHGSSKADNGMLGSSEGSPMSRSFDEEVEDKECLGQVPEMPSLPTASGLHWPRTPQHHTSNNSAFVPDFSAAKDHVGFQTRRNLLKSRRSCHG</sequence>
<gene>
    <name evidence="12" type="ORF">KSP40_PGU018490</name>
</gene>
<feature type="domain" description="B box-type" evidence="11">
    <location>
        <begin position="56"/>
        <end position="89"/>
    </location>
</feature>
<comment type="caution">
    <text evidence="12">The sequence shown here is derived from an EMBL/GenBank/DDBJ whole genome shotgun (WGS) entry which is preliminary data.</text>
</comment>
<feature type="region of interest" description="Disordered" evidence="10">
    <location>
        <begin position="112"/>
        <end position="143"/>
    </location>
</feature>
<feature type="region of interest" description="Disordered" evidence="10">
    <location>
        <begin position="246"/>
        <end position="269"/>
    </location>
</feature>
<name>A0ABR2N3S7_9ASPA</name>
<evidence type="ECO:0000256" key="5">
    <source>
        <dbReference type="ARBA" id="ARBA00022833"/>
    </source>
</evidence>
<dbReference type="InterPro" id="IPR049808">
    <property type="entry name" value="CONSTANS-like_Bbox1"/>
</dbReference>
<dbReference type="PANTHER" id="PTHR31832:SF68">
    <property type="entry name" value="B-BOX ZINC FINGER PROTEIN 22"/>
    <property type="match status" value="1"/>
</dbReference>
<accession>A0ABR2N3S7</accession>
<dbReference type="CDD" id="cd19821">
    <property type="entry name" value="Bbox1_BBX-like"/>
    <property type="match status" value="2"/>
</dbReference>
<evidence type="ECO:0000256" key="6">
    <source>
        <dbReference type="ARBA" id="ARBA00023015"/>
    </source>
</evidence>
<keyword evidence="4 9" id="KW-0863">Zinc-finger</keyword>
<evidence type="ECO:0000256" key="1">
    <source>
        <dbReference type="ARBA" id="ARBA00004123"/>
    </source>
</evidence>
<dbReference type="PROSITE" id="PS50119">
    <property type="entry name" value="ZF_BBOX"/>
    <property type="match status" value="2"/>
</dbReference>
<keyword evidence="3" id="KW-0677">Repeat</keyword>
<evidence type="ECO:0000256" key="9">
    <source>
        <dbReference type="PROSITE-ProRule" id="PRU00024"/>
    </source>
</evidence>
<feature type="compositionally biased region" description="Polar residues" evidence="10">
    <location>
        <begin position="112"/>
        <end position="128"/>
    </location>
</feature>
<dbReference type="SMART" id="SM00336">
    <property type="entry name" value="BBOX"/>
    <property type="match status" value="2"/>
</dbReference>
<reference evidence="12 13" key="1">
    <citation type="journal article" date="2022" name="Nat. Plants">
        <title>Genomes of leafy and leafless Platanthera orchids illuminate the evolution of mycoheterotrophy.</title>
        <authorList>
            <person name="Li M.H."/>
            <person name="Liu K.W."/>
            <person name="Li Z."/>
            <person name="Lu H.C."/>
            <person name="Ye Q.L."/>
            <person name="Zhang D."/>
            <person name="Wang J.Y."/>
            <person name="Li Y.F."/>
            <person name="Zhong Z.M."/>
            <person name="Liu X."/>
            <person name="Yu X."/>
            <person name="Liu D.K."/>
            <person name="Tu X.D."/>
            <person name="Liu B."/>
            <person name="Hao Y."/>
            <person name="Liao X.Y."/>
            <person name="Jiang Y.T."/>
            <person name="Sun W.H."/>
            <person name="Chen J."/>
            <person name="Chen Y.Q."/>
            <person name="Ai Y."/>
            <person name="Zhai J.W."/>
            <person name="Wu S.S."/>
            <person name="Zhou Z."/>
            <person name="Hsiao Y.Y."/>
            <person name="Wu W.L."/>
            <person name="Chen Y.Y."/>
            <person name="Lin Y.F."/>
            <person name="Hsu J.L."/>
            <person name="Li C.Y."/>
            <person name="Wang Z.W."/>
            <person name="Zhao X."/>
            <person name="Zhong W.Y."/>
            <person name="Ma X.K."/>
            <person name="Ma L."/>
            <person name="Huang J."/>
            <person name="Chen G.Z."/>
            <person name="Huang M.Z."/>
            <person name="Huang L."/>
            <person name="Peng D.H."/>
            <person name="Luo Y.B."/>
            <person name="Zou S.Q."/>
            <person name="Chen S.P."/>
            <person name="Lan S."/>
            <person name="Tsai W.C."/>
            <person name="Van de Peer Y."/>
            <person name="Liu Z.J."/>
        </authorList>
    </citation>
    <scope>NUCLEOTIDE SEQUENCE [LARGE SCALE GENOMIC DNA]</scope>
    <source>
        <strain evidence="12">Lor288</strain>
    </source>
</reference>
<keyword evidence="7" id="KW-0804">Transcription</keyword>
<protein>
    <submittedName>
        <fullName evidence="12">Salt tolerance-like protein</fullName>
    </submittedName>
</protein>
<dbReference type="EMBL" id="JBBWWR010000002">
    <property type="protein sequence ID" value="KAK8970553.1"/>
    <property type="molecule type" value="Genomic_DNA"/>
</dbReference>
<evidence type="ECO:0000256" key="2">
    <source>
        <dbReference type="ARBA" id="ARBA00022723"/>
    </source>
</evidence>
<keyword evidence="13" id="KW-1185">Reference proteome</keyword>
<dbReference type="InterPro" id="IPR000315">
    <property type="entry name" value="Znf_B-box"/>
</dbReference>
<dbReference type="Proteomes" id="UP001412067">
    <property type="component" value="Unassembled WGS sequence"/>
</dbReference>
<dbReference type="Gene3D" id="3.30.160.60">
    <property type="entry name" value="Classic Zinc Finger"/>
    <property type="match status" value="1"/>
</dbReference>
<evidence type="ECO:0000256" key="8">
    <source>
        <dbReference type="ARBA" id="ARBA00023242"/>
    </source>
</evidence>